<dbReference type="InterPro" id="IPR032675">
    <property type="entry name" value="LRR_dom_sf"/>
</dbReference>
<accession>A0A9P4R7E8</accession>
<dbReference type="EMBL" id="ML996099">
    <property type="protein sequence ID" value="KAF2740628.1"/>
    <property type="molecule type" value="Genomic_DNA"/>
</dbReference>
<sequence>MARVSRSMHAIATPYIYHTLTISDGESQRSSQRAPNLLLRRLQANEGDMAKFVRHLRVEKVPESLNIEEIIENMENLHSLSWNVPNKFPPTLLSSIRSKFPNLRLSVCNHERVSDMDLELLTTFNLQSLDYDIYIDAYAWQSTPNALRHSEFRRITQIVQSAQHLKHLRLNLKLNDRYSTNGTYRRAAMRRFTDQDLTPVRFCLDHTTQLPSLEEFAISKEKTCAGYDFDALHCSVFRNSMDWSQIRKLDLHQLNPANLFAQLVGHTPNLRSLSFGLPDNQKDAAADVIPAARFIETLTNLESLDVTNVKSCIKAIWPAIRKHEKTLRTLILRPTRDNYGSPAAHETAHISSIARRFSRIEHLGYDVPFPSIHERKYRTKASPCDHHLNSIAEMPLKKLDLFLHIPQCESDFSCEYHPDVVGSVPPPELDEAKTHATAIAIAQRLSRGKRLEEIAFWFSRIGREDRFQPYLVLADMVLKRKKDEAWNVESARLDWRIVW</sequence>
<reference evidence="1" key="1">
    <citation type="journal article" date="2020" name="Stud. Mycol.">
        <title>101 Dothideomycetes genomes: a test case for predicting lifestyles and emergence of pathogens.</title>
        <authorList>
            <person name="Haridas S."/>
            <person name="Albert R."/>
            <person name="Binder M."/>
            <person name="Bloem J."/>
            <person name="Labutti K."/>
            <person name="Salamov A."/>
            <person name="Andreopoulos B."/>
            <person name="Baker S."/>
            <person name="Barry K."/>
            <person name="Bills G."/>
            <person name="Bluhm B."/>
            <person name="Cannon C."/>
            <person name="Castanera R."/>
            <person name="Culley D."/>
            <person name="Daum C."/>
            <person name="Ezra D."/>
            <person name="Gonzalez J."/>
            <person name="Henrissat B."/>
            <person name="Kuo A."/>
            <person name="Liang C."/>
            <person name="Lipzen A."/>
            <person name="Lutzoni F."/>
            <person name="Magnuson J."/>
            <person name="Mondo S."/>
            <person name="Nolan M."/>
            <person name="Ohm R."/>
            <person name="Pangilinan J."/>
            <person name="Park H.-J."/>
            <person name="Ramirez L."/>
            <person name="Alfaro M."/>
            <person name="Sun H."/>
            <person name="Tritt A."/>
            <person name="Yoshinaga Y."/>
            <person name="Zwiers L.-H."/>
            <person name="Turgeon B."/>
            <person name="Goodwin S."/>
            <person name="Spatafora J."/>
            <person name="Crous P."/>
            <person name="Grigoriev I."/>
        </authorList>
    </citation>
    <scope>NUCLEOTIDE SEQUENCE</scope>
    <source>
        <strain evidence="1">CBS 125425</strain>
    </source>
</reference>
<organism evidence="1 2">
    <name type="scientific">Polyplosphaeria fusca</name>
    <dbReference type="NCBI Taxonomy" id="682080"/>
    <lineage>
        <taxon>Eukaryota</taxon>
        <taxon>Fungi</taxon>
        <taxon>Dikarya</taxon>
        <taxon>Ascomycota</taxon>
        <taxon>Pezizomycotina</taxon>
        <taxon>Dothideomycetes</taxon>
        <taxon>Pleosporomycetidae</taxon>
        <taxon>Pleosporales</taxon>
        <taxon>Tetraplosphaeriaceae</taxon>
        <taxon>Polyplosphaeria</taxon>
    </lineage>
</organism>
<keyword evidence="2" id="KW-1185">Reference proteome</keyword>
<evidence type="ECO:0000313" key="1">
    <source>
        <dbReference type="EMBL" id="KAF2740628.1"/>
    </source>
</evidence>
<comment type="caution">
    <text evidence="1">The sequence shown here is derived from an EMBL/GenBank/DDBJ whole genome shotgun (WGS) entry which is preliminary data.</text>
</comment>
<dbReference type="AlphaFoldDB" id="A0A9P4R7E8"/>
<dbReference type="Gene3D" id="3.80.10.10">
    <property type="entry name" value="Ribonuclease Inhibitor"/>
    <property type="match status" value="1"/>
</dbReference>
<evidence type="ECO:0000313" key="2">
    <source>
        <dbReference type="Proteomes" id="UP000799444"/>
    </source>
</evidence>
<protein>
    <submittedName>
        <fullName evidence="1">Uncharacterized protein</fullName>
    </submittedName>
</protein>
<dbReference type="Proteomes" id="UP000799444">
    <property type="component" value="Unassembled WGS sequence"/>
</dbReference>
<gene>
    <name evidence="1" type="ORF">EJ04DRAFT_558620</name>
</gene>
<dbReference type="SUPFAM" id="SSF52047">
    <property type="entry name" value="RNI-like"/>
    <property type="match status" value="1"/>
</dbReference>
<name>A0A9P4R7E8_9PLEO</name>
<dbReference type="OrthoDB" id="3556572at2759"/>
<proteinExistence type="predicted"/>